<evidence type="ECO:0000313" key="2">
    <source>
        <dbReference type="Proteomes" id="UP000255467"/>
    </source>
</evidence>
<keyword evidence="2" id="KW-1185">Reference proteome</keyword>
<dbReference type="EMBL" id="UGRY01000002">
    <property type="protein sequence ID" value="SUA75982.1"/>
    <property type="molecule type" value="Genomic_DNA"/>
</dbReference>
<sequence>MVRTPWSPQRAAPISDSCEVVPGRFTIELAQSILRIHRSCPTDQCARRKAAVFYLYEQNRHLAGNGRRRLR</sequence>
<dbReference type="Proteomes" id="UP000255467">
    <property type="component" value="Unassembled WGS sequence"/>
</dbReference>
<dbReference type="AlphaFoldDB" id="A0A378YFP2"/>
<protein>
    <submittedName>
        <fullName evidence="1">Uncharacterized protein</fullName>
    </submittedName>
</protein>
<reference evidence="1 2" key="1">
    <citation type="submission" date="2018-06" db="EMBL/GenBank/DDBJ databases">
        <authorList>
            <consortium name="Pathogen Informatics"/>
            <person name="Doyle S."/>
        </authorList>
    </citation>
    <scope>NUCLEOTIDE SEQUENCE [LARGE SCALE GENOMIC DNA]</scope>
    <source>
        <strain evidence="1 2">NCTC1934</strain>
    </source>
</reference>
<gene>
    <name evidence="1" type="ORF">NCTC1934_02325</name>
</gene>
<organism evidence="1 2">
    <name type="scientific">Nocardia otitidiscaviarum</name>
    <dbReference type="NCBI Taxonomy" id="1823"/>
    <lineage>
        <taxon>Bacteria</taxon>
        <taxon>Bacillati</taxon>
        <taxon>Actinomycetota</taxon>
        <taxon>Actinomycetes</taxon>
        <taxon>Mycobacteriales</taxon>
        <taxon>Nocardiaceae</taxon>
        <taxon>Nocardia</taxon>
    </lineage>
</organism>
<name>A0A378YFP2_9NOCA</name>
<dbReference type="STRING" id="1406858.GCA_000710895_05365"/>
<evidence type="ECO:0000313" key="1">
    <source>
        <dbReference type="EMBL" id="SUA75982.1"/>
    </source>
</evidence>
<proteinExistence type="predicted"/>
<accession>A0A378YFP2</accession>